<feature type="region of interest" description="Disordered" evidence="1">
    <location>
        <begin position="413"/>
        <end position="497"/>
    </location>
</feature>
<name>A0AAN6ZIG5_9PEZI</name>
<dbReference type="AlphaFoldDB" id="A0AAN6ZIG5"/>
<dbReference type="Pfam" id="PF04818">
    <property type="entry name" value="CID"/>
    <property type="match status" value="1"/>
</dbReference>
<feature type="region of interest" description="Disordered" evidence="1">
    <location>
        <begin position="344"/>
        <end position="385"/>
    </location>
</feature>
<reference evidence="3" key="1">
    <citation type="journal article" date="2023" name="Mol. Phylogenet. Evol.">
        <title>Genome-scale phylogeny and comparative genomics of the fungal order Sordariales.</title>
        <authorList>
            <person name="Hensen N."/>
            <person name="Bonometti L."/>
            <person name="Westerberg I."/>
            <person name="Brannstrom I.O."/>
            <person name="Guillou S."/>
            <person name="Cros-Aarteil S."/>
            <person name="Calhoun S."/>
            <person name="Haridas S."/>
            <person name="Kuo A."/>
            <person name="Mondo S."/>
            <person name="Pangilinan J."/>
            <person name="Riley R."/>
            <person name="LaButti K."/>
            <person name="Andreopoulos B."/>
            <person name="Lipzen A."/>
            <person name="Chen C."/>
            <person name="Yan M."/>
            <person name="Daum C."/>
            <person name="Ng V."/>
            <person name="Clum A."/>
            <person name="Steindorff A."/>
            <person name="Ohm R.A."/>
            <person name="Martin F."/>
            <person name="Silar P."/>
            <person name="Natvig D.O."/>
            <person name="Lalanne C."/>
            <person name="Gautier V."/>
            <person name="Ament-Velasquez S.L."/>
            <person name="Kruys A."/>
            <person name="Hutchinson M.I."/>
            <person name="Powell A.J."/>
            <person name="Barry K."/>
            <person name="Miller A.N."/>
            <person name="Grigoriev I.V."/>
            <person name="Debuchy R."/>
            <person name="Gladieux P."/>
            <person name="Hiltunen Thoren M."/>
            <person name="Johannesson H."/>
        </authorList>
    </citation>
    <scope>NUCLEOTIDE SEQUENCE</scope>
    <source>
        <strain evidence="3">CBS 123565</strain>
    </source>
</reference>
<feature type="domain" description="CID" evidence="2">
    <location>
        <begin position="25"/>
        <end position="184"/>
    </location>
</feature>
<feature type="compositionally biased region" description="Pro residues" evidence="1">
    <location>
        <begin position="469"/>
        <end position="490"/>
    </location>
</feature>
<reference evidence="3" key="2">
    <citation type="submission" date="2023-05" db="EMBL/GenBank/DDBJ databases">
        <authorList>
            <consortium name="Lawrence Berkeley National Laboratory"/>
            <person name="Steindorff A."/>
            <person name="Hensen N."/>
            <person name="Bonometti L."/>
            <person name="Westerberg I."/>
            <person name="Brannstrom I.O."/>
            <person name="Guillou S."/>
            <person name="Cros-Aarteil S."/>
            <person name="Calhoun S."/>
            <person name="Haridas S."/>
            <person name="Kuo A."/>
            <person name="Mondo S."/>
            <person name="Pangilinan J."/>
            <person name="Riley R."/>
            <person name="Labutti K."/>
            <person name="Andreopoulos B."/>
            <person name="Lipzen A."/>
            <person name="Chen C."/>
            <person name="Yanf M."/>
            <person name="Daum C."/>
            <person name="Ng V."/>
            <person name="Clum A."/>
            <person name="Ohm R."/>
            <person name="Martin F."/>
            <person name="Silar P."/>
            <person name="Natvig D."/>
            <person name="Lalanne C."/>
            <person name="Gautier V."/>
            <person name="Ament-Velasquez S.L."/>
            <person name="Kruys A."/>
            <person name="Hutchinson M.I."/>
            <person name="Powell A.J."/>
            <person name="Barry K."/>
            <person name="Miller A.N."/>
            <person name="Grigoriev I.V."/>
            <person name="Debuchy R."/>
            <person name="Gladieux P."/>
            <person name="Thoren M.H."/>
            <person name="Johannesson H."/>
        </authorList>
    </citation>
    <scope>NUCLEOTIDE SEQUENCE</scope>
    <source>
        <strain evidence="3">CBS 123565</strain>
    </source>
</reference>
<protein>
    <recommendedName>
        <fullName evidence="2">CID domain-containing protein</fullName>
    </recommendedName>
</protein>
<gene>
    <name evidence="3" type="ORF">BT67DRAFT_431197</name>
</gene>
<feature type="region of interest" description="Disordered" evidence="1">
    <location>
        <begin position="535"/>
        <end position="582"/>
    </location>
</feature>
<dbReference type="PANTHER" id="PTHR12323:SF0">
    <property type="entry name" value="CALCIUM HOMEOSTASIS ENDOPLASMIC RETICULUM PROTEIN"/>
    <property type="match status" value="1"/>
</dbReference>
<proteinExistence type="predicted"/>
<evidence type="ECO:0000313" key="4">
    <source>
        <dbReference type="Proteomes" id="UP001304895"/>
    </source>
</evidence>
<dbReference type="GO" id="GO:0048471">
    <property type="term" value="C:perinuclear region of cytoplasm"/>
    <property type="evidence" value="ECO:0007669"/>
    <property type="project" value="TreeGrafter"/>
</dbReference>
<evidence type="ECO:0000259" key="2">
    <source>
        <dbReference type="PROSITE" id="PS51391"/>
    </source>
</evidence>
<dbReference type="SMART" id="SM00582">
    <property type="entry name" value="RPR"/>
    <property type="match status" value="1"/>
</dbReference>
<dbReference type="InterPro" id="IPR006569">
    <property type="entry name" value="CID_dom"/>
</dbReference>
<organism evidence="3 4">
    <name type="scientific">Trichocladium antarcticum</name>
    <dbReference type="NCBI Taxonomy" id="1450529"/>
    <lineage>
        <taxon>Eukaryota</taxon>
        <taxon>Fungi</taxon>
        <taxon>Dikarya</taxon>
        <taxon>Ascomycota</taxon>
        <taxon>Pezizomycotina</taxon>
        <taxon>Sordariomycetes</taxon>
        <taxon>Sordariomycetidae</taxon>
        <taxon>Sordariales</taxon>
        <taxon>Chaetomiaceae</taxon>
        <taxon>Trichocladium</taxon>
    </lineage>
</organism>
<sequence length="596" mass="64927">MASAELIVAKTALSGALFRADPRPCSRDDIESMLALLNSTIAECSRPNVQRCKQWALSNLVPSSARIAPFCKYLVALSKSVGAEKENAALEAKKCRVPSAKRRRLHILYLLNDILYHVRYRDHDDSFAQKLETALPTLVRSAASFINCPKHIRKIQDLIGIWEENRYFSGSFVEQLRAAVDEAPSSKDEDQNGAGFDNSANAMANAAKTTPWVMPAVHGDPTAPWYDLPAGNWLPVLEPNSTRPMNPSMIKPLVLAQGPADKTLVEAVKQLLVDVDKLYSKDVDPDQPSHNIGRLGERVEIDEITGEIIGGETYYGCGRRRDTRQNPLITIIQPFGKPIPQLASRPQRGVKPKPPAPCLQAPETVDVTRRRKPRSCWGSELEPGPAWEPQLSAVAEWRPFAVSFAVKVKVKVQSGRPDFSGSRSRSRSRSRTRSPPGRLGEAPPQPPARTGFAPPNPPPGNWNPHHPHAPPPPPPPMGLPLPQFQLPPQPGFGRGFPPLPLPPLPPNYHHGAWPPVPPPPPPFYPGGNAVPPPFPGGNVAPPLFAGGWPAPPPPPPPGAPDQNGFYQQGNGAGGYRGGYLTDDANREMSLKTCILF</sequence>
<dbReference type="InterPro" id="IPR008942">
    <property type="entry name" value="ENTH_VHS"/>
</dbReference>
<dbReference type="GO" id="GO:0006874">
    <property type="term" value="P:intracellular calcium ion homeostasis"/>
    <property type="evidence" value="ECO:0007669"/>
    <property type="project" value="TreeGrafter"/>
</dbReference>
<dbReference type="PROSITE" id="PS51391">
    <property type="entry name" value="CID"/>
    <property type="match status" value="1"/>
</dbReference>
<dbReference type="Gene3D" id="1.25.40.90">
    <property type="match status" value="1"/>
</dbReference>
<dbReference type="EMBL" id="MU853401">
    <property type="protein sequence ID" value="KAK4138651.1"/>
    <property type="molecule type" value="Genomic_DNA"/>
</dbReference>
<evidence type="ECO:0000256" key="1">
    <source>
        <dbReference type="SAM" id="MobiDB-lite"/>
    </source>
</evidence>
<dbReference type="Proteomes" id="UP001304895">
    <property type="component" value="Unassembled WGS sequence"/>
</dbReference>
<feature type="compositionally biased region" description="Low complexity" evidence="1">
    <location>
        <begin position="413"/>
        <end position="423"/>
    </location>
</feature>
<comment type="caution">
    <text evidence="3">The sequence shown here is derived from an EMBL/GenBank/DDBJ whole genome shotgun (WGS) entry which is preliminary data.</text>
</comment>
<dbReference type="PANTHER" id="PTHR12323">
    <property type="entry name" value="SR-RELATED CTD ASSOCIATED FACTOR 6"/>
    <property type="match status" value="1"/>
</dbReference>
<accession>A0AAN6ZIG5</accession>
<evidence type="ECO:0000313" key="3">
    <source>
        <dbReference type="EMBL" id="KAK4138651.1"/>
    </source>
</evidence>
<feature type="compositionally biased region" description="Low complexity" evidence="1">
    <location>
        <begin position="536"/>
        <end position="548"/>
    </location>
</feature>
<keyword evidence="4" id="KW-1185">Reference proteome</keyword>
<feature type="compositionally biased region" description="Pro residues" evidence="1">
    <location>
        <begin position="549"/>
        <end position="559"/>
    </location>
</feature>